<gene>
    <name evidence="2" type="ORF">ACFQZU_03025</name>
</gene>
<dbReference type="PANTHER" id="PTHR35004">
    <property type="entry name" value="TRANSPOSASE RV3428C-RELATED"/>
    <property type="match status" value="1"/>
</dbReference>
<organism evidence="2 3">
    <name type="scientific">Streptomonospora algeriensis</name>
    <dbReference type="NCBI Taxonomy" id="995084"/>
    <lineage>
        <taxon>Bacteria</taxon>
        <taxon>Bacillati</taxon>
        <taxon>Actinomycetota</taxon>
        <taxon>Actinomycetes</taxon>
        <taxon>Streptosporangiales</taxon>
        <taxon>Nocardiopsidaceae</taxon>
        <taxon>Streptomonospora</taxon>
    </lineage>
</organism>
<dbReference type="SUPFAM" id="SSF46689">
    <property type="entry name" value="Homeodomain-like"/>
    <property type="match status" value="1"/>
</dbReference>
<proteinExistence type="predicted"/>
<protein>
    <submittedName>
        <fullName evidence="2">Integrase core domain-containing protein</fullName>
    </submittedName>
</protein>
<dbReference type="InterPro" id="IPR036388">
    <property type="entry name" value="WH-like_DNA-bd_sf"/>
</dbReference>
<dbReference type="Pfam" id="PF13683">
    <property type="entry name" value="rve_3"/>
    <property type="match status" value="1"/>
</dbReference>
<evidence type="ECO:0000259" key="1">
    <source>
        <dbReference type="PROSITE" id="PS50994"/>
    </source>
</evidence>
<reference evidence="3" key="1">
    <citation type="journal article" date="2019" name="Int. J. Syst. Evol. Microbiol.">
        <title>The Global Catalogue of Microorganisms (GCM) 10K type strain sequencing project: providing services to taxonomists for standard genome sequencing and annotation.</title>
        <authorList>
            <consortium name="The Broad Institute Genomics Platform"/>
            <consortium name="The Broad Institute Genome Sequencing Center for Infectious Disease"/>
            <person name="Wu L."/>
            <person name="Ma J."/>
        </authorList>
    </citation>
    <scope>NUCLEOTIDE SEQUENCE [LARGE SCALE GENOMIC DNA]</scope>
    <source>
        <strain evidence="3">CCUG 63369</strain>
    </source>
</reference>
<dbReference type="Gene3D" id="3.30.420.10">
    <property type="entry name" value="Ribonuclease H-like superfamily/Ribonuclease H"/>
    <property type="match status" value="1"/>
</dbReference>
<dbReference type="Proteomes" id="UP001596956">
    <property type="component" value="Unassembled WGS sequence"/>
</dbReference>
<sequence>MCHGNAPLTPTGRLRLARCVIDDGWSRRQAAERFGVSPKTAHKWARRYREQGQAGMGDRPNQTPPATEAAIVRLRREHRLGPQRLAAATGIAPATCHRVLAGNGLPSLAACDRATGAPVRRYERARPGDLAGQGIAHKRTRPYRPQTNGKVERFHRTLVDEWAYSRPYTGEAERREALPEWLHLYNHHRFHSAVGGPPASRVTNLTGQNS</sequence>
<evidence type="ECO:0000313" key="2">
    <source>
        <dbReference type="EMBL" id="MFD0800290.1"/>
    </source>
</evidence>
<feature type="domain" description="Integrase catalytic" evidence="1">
    <location>
        <begin position="34"/>
        <end position="206"/>
    </location>
</feature>
<dbReference type="InterPro" id="IPR036397">
    <property type="entry name" value="RNaseH_sf"/>
</dbReference>
<dbReference type="Pfam" id="PF13518">
    <property type="entry name" value="HTH_28"/>
    <property type="match status" value="1"/>
</dbReference>
<dbReference type="Gene3D" id="1.10.10.10">
    <property type="entry name" value="Winged helix-like DNA-binding domain superfamily/Winged helix DNA-binding domain"/>
    <property type="match status" value="1"/>
</dbReference>
<keyword evidence="3" id="KW-1185">Reference proteome</keyword>
<dbReference type="InterPro" id="IPR055247">
    <property type="entry name" value="InsJ-like_HTH"/>
</dbReference>
<dbReference type="PROSITE" id="PS50994">
    <property type="entry name" value="INTEGRASE"/>
    <property type="match status" value="1"/>
</dbReference>
<comment type="caution">
    <text evidence="2">The sequence shown here is derived from an EMBL/GenBank/DDBJ whole genome shotgun (WGS) entry which is preliminary data.</text>
</comment>
<dbReference type="InterPro" id="IPR012337">
    <property type="entry name" value="RNaseH-like_sf"/>
</dbReference>
<dbReference type="InterPro" id="IPR009057">
    <property type="entry name" value="Homeodomain-like_sf"/>
</dbReference>
<dbReference type="PANTHER" id="PTHR35004:SF6">
    <property type="entry name" value="TRANSPOSASE"/>
    <property type="match status" value="1"/>
</dbReference>
<dbReference type="EMBL" id="JBHTHR010000038">
    <property type="protein sequence ID" value="MFD0800290.1"/>
    <property type="molecule type" value="Genomic_DNA"/>
</dbReference>
<dbReference type="InterPro" id="IPR001584">
    <property type="entry name" value="Integrase_cat-core"/>
</dbReference>
<accession>A0ABW3BB49</accession>
<evidence type="ECO:0000313" key="3">
    <source>
        <dbReference type="Proteomes" id="UP001596956"/>
    </source>
</evidence>
<dbReference type="SUPFAM" id="SSF53098">
    <property type="entry name" value="Ribonuclease H-like"/>
    <property type="match status" value="1"/>
</dbReference>
<name>A0ABW3BB49_9ACTN</name>